<protein>
    <submittedName>
        <fullName evidence="1">Uncharacterized protein</fullName>
    </submittedName>
</protein>
<name>A0A432V8W7_9HYPH</name>
<comment type="caution">
    <text evidence="1">The sequence shown here is derived from an EMBL/GenBank/DDBJ whole genome shotgun (WGS) entry which is preliminary data.</text>
</comment>
<dbReference type="AlphaFoldDB" id="A0A432V8W7"/>
<evidence type="ECO:0000313" key="1">
    <source>
        <dbReference type="EMBL" id="RUM98618.1"/>
    </source>
</evidence>
<sequence length="110" mass="12434">MTISEPGEISPLRSIGIIYGYAYEGHCYRLPKPRIMVLPVEPCELVMGDCGYDPELGYAVWRIDKLERVVALDVRTDSLKTLLLDENMPGNRSPLAYAQAMNLAPHRNRE</sequence>
<dbReference type="OrthoDB" id="8017333at2"/>
<reference evidence="1 2" key="1">
    <citation type="submission" date="2018-11" db="EMBL/GenBank/DDBJ databases">
        <title>Pseudaminobacter arsenicus sp. nov., an arsenic-resistant bacterium isolated from arsenic-rich aquifers.</title>
        <authorList>
            <person name="Mu Y."/>
        </authorList>
    </citation>
    <scope>NUCLEOTIDE SEQUENCE [LARGE SCALE GENOMIC DNA]</scope>
    <source>
        <strain evidence="1 2">CB3</strain>
    </source>
</reference>
<keyword evidence="2" id="KW-1185">Reference proteome</keyword>
<proteinExistence type="predicted"/>
<dbReference type="Proteomes" id="UP000281647">
    <property type="component" value="Unassembled WGS sequence"/>
</dbReference>
<gene>
    <name evidence="1" type="ORF">EET67_07515</name>
</gene>
<dbReference type="EMBL" id="RKST01000006">
    <property type="protein sequence ID" value="RUM98618.1"/>
    <property type="molecule type" value="Genomic_DNA"/>
</dbReference>
<evidence type="ECO:0000313" key="2">
    <source>
        <dbReference type="Proteomes" id="UP000281647"/>
    </source>
</evidence>
<organism evidence="1 2">
    <name type="scientific">Borborobacter arsenicus</name>
    <dbReference type="NCBI Taxonomy" id="1851146"/>
    <lineage>
        <taxon>Bacteria</taxon>
        <taxon>Pseudomonadati</taxon>
        <taxon>Pseudomonadota</taxon>
        <taxon>Alphaproteobacteria</taxon>
        <taxon>Hyphomicrobiales</taxon>
        <taxon>Phyllobacteriaceae</taxon>
        <taxon>Borborobacter</taxon>
    </lineage>
</organism>
<accession>A0A432V8W7</accession>